<dbReference type="HOGENOM" id="CLU_2262246_0_0_11"/>
<dbReference type="Proteomes" id="UP000013304">
    <property type="component" value="Chromosome"/>
</dbReference>
<evidence type="ECO:0000313" key="2">
    <source>
        <dbReference type="EMBL" id="AGK79366.1"/>
    </source>
</evidence>
<proteinExistence type="predicted"/>
<sequence>MFIRSGRAEFAKGVCVNLRWTSGRLVASGIRYTDKQGRKHVAWTRSERTIPVAVGRTAEVQYDPEGKASALINGVADGTGSYGFAAGCFALSAILLFNGIRLI</sequence>
<dbReference type="PATRIC" id="fig|1303692.3.peg.4477"/>
<dbReference type="EMBL" id="CP005080">
    <property type="protein sequence ID" value="AGK79366.1"/>
    <property type="molecule type" value="Genomic_DNA"/>
</dbReference>
<accession>N0CT68</accession>
<gene>
    <name evidence="2" type="ORF">SFUL_4470</name>
</gene>
<reference evidence="2 3" key="1">
    <citation type="submission" date="2013-04" db="EMBL/GenBank/DDBJ databases">
        <title>Complete genome sequence of Streptomyces fulvissimus.</title>
        <authorList>
            <person name="Myronovskyi M."/>
            <person name="Tokovenko B."/>
            <person name="Manderscheid N."/>
            <person name="Petzke L."/>
            <person name="Luzhetskyy A."/>
        </authorList>
    </citation>
    <scope>NUCLEOTIDE SEQUENCE [LARGE SCALE GENOMIC DNA]</scope>
    <source>
        <strain evidence="2 3">DSM 40593</strain>
    </source>
</reference>
<keyword evidence="1" id="KW-1133">Transmembrane helix</keyword>
<keyword evidence="1" id="KW-0812">Transmembrane</keyword>
<dbReference type="AlphaFoldDB" id="N0CT68"/>
<dbReference type="KEGG" id="sfi:SFUL_4470"/>
<protein>
    <submittedName>
        <fullName evidence="2">Uncharacterized protein</fullName>
    </submittedName>
</protein>
<name>N0CT68_STRMI</name>
<organism evidence="2 3">
    <name type="scientific">Streptomyces microflavus DSM 40593</name>
    <dbReference type="NCBI Taxonomy" id="1303692"/>
    <lineage>
        <taxon>Bacteria</taxon>
        <taxon>Bacillati</taxon>
        <taxon>Actinomycetota</taxon>
        <taxon>Actinomycetes</taxon>
        <taxon>Kitasatosporales</taxon>
        <taxon>Streptomycetaceae</taxon>
        <taxon>Streptomyces</taxon>
    </lineage>
</organism>
<evidence type="ECO:0000256" key="1">
    <source>
        <dbReference type="SAM" id="Phobius"/>
    </source>
</evidence>
<keyword evidence="1" id="KW-0472">Membrane</keyword>
<feature type="transmembrane region" description="Helical" evidence="1">
    <location>
        <begin position="81"/>
        <end position="100"/>
    </location>
</feature>
<evidence type="ECO:0000313" key="3">
    <source>
        <dbReference type="Proteomes" id="UP000013304"/>
    </source>
</evidence>